<sequence length="336" mass="38112">MHKKQGDVCRICWKLLFLYILTNIARMNNKRKLLIFASLILVLTIVGCKDSRAISVRKVANRKVYPSQKTKTVVIKKEIPLVVDSIGKSYHTKTADLDFAYSFPTSGPRPLIDSIRAYLSSELLSCTAIYSDEKVKTNAYKNITDGKGMINYYAKATFRKLNSILGKQKDEEVAWTPDIAMFVMKQHETKRYVTYLSSYMSYLGGPHGGGVEYGATFNKKTGKKLKNVLKPHSEKALQPILREGVASYFRDIESHNEKDKAKIEAEVKQQMENLFIENGIIPLPHNTAYLSPKGVVFIYSFYEIGAYVIGTPTFVVPYNKIKNFLTPEARHLAEIE</sequence>
<dbReference type="InterPro" id="IPR021729">
    <property type="entry name" value="DUF3298"/>
</dbReference>
<dbReference type="EMBL" id="UGTP01000002">
    <property type="protein sequence ID" value="SUC37646.1"/>
    <property type="molecule type" value="Genomic_DNA"/>
</dbReference>
<evidence type="ECO:0000313" key="2">
    <source>
        <dbReference type="EMBL" id="SUC37646.1"/>
    </source>
</evidence>
<reference evidence="2 3" key="1">
    <citation type="submission" date="2018-06" db="EMBL/GenBank/DDBJ databases">
        <authorList>
            <consortium name="Pathogen Informatics"/>
            <person name="Doyle S."/>
        </authorList>
    </citation>
    <scope>NUCLEOTIDE SEQUENCE [LARGE SCALE GENOMIC DNA]</scope>
    <source>
        <strain evidence="2 3">NCTC13043</strain>
    </source>
</reference>
<evidence type="ECO:0000313" key="3">
    <source>
        <dbReference type="Proteomes" id="UP000254235"/>
    </source>
</evidence>
<name>A0A379G9S6_9BACT</name>
<accession>A0A379G9S6</accession>
<organism evidence="2 3">
    <name type="scientific">Prevotella pallens</name>
    <dbReference type="NCBI Taxonomy" id="60133"/>
    <lineage>
        <taxon>Bacteria</taxon>
        <taxon>Pseudomonadati</taxon>
        <taxon>Bacteroidota</taxon>
        <taxon>Bacteroidia</taxon>
        <taxon>Bacteroidales</taxon>
        <taxon>Prevotellaceae</taxon>
        <taxon>Prevotella</taxon>
    </lineage>
</organism>
<protein>
    <submittedName>
        <fullName evidence="2">Protein of uncharacterized function (DUF3298)</fullName>
    </submittedName>
</protein>
<dbReference type="AlphaFoldDB" id="A0A379G9S6"/>
<evidence type="ECO:0000259" key="1">
    <source>
        <dbReference type="Pfam" id="PF11738"/>
    </source>
</evidence>
<gene>
    <name evidence="2" type="ORF">NCTC13043_02136</name>
</gene>
<dbReference type="Gene3D" id="3.30.565.40">
    <property type="entry name" value="Fervidobacterium nodosum Rt17-B1 like"/>
    <property type="match status" value="1"/>
</dbReference>
<dbReference type="Gene3D" id="3.90.640.20">
    <property type="entry name" value="Heat-shock cognate protein, ATPase"/>
    <property type="match status" value="1"/>
</dbReference>
<feature type="domain" description="DUF3298" evidence="1">
    <location>
        <begin position="230"/>
        <end position="319"/>
    </location>
</feature>
<proteinExistence type="predicted"/>
<dbReference type="InterPro" id="IPR037126">
    <property type="entry name" value="PdaC/RsiV-like_sf"/>
</dbReference>
<dbReference type="Proteomes" id="UP000254235">
    <property type="component" value="Unassembled WGS sequence"/>
</dbReference>
<dbReference type="Pfam" id="PF11738">
    <property type="entry name" value="DUF3298"/>
    <property type="match status" value="1"/>
</dbReference>